<evidence type="ECO:0000313" key="1">
    <source>
        <dbReference type="EMBL" id="MDL9979553.1"/>
    </source>
</evidence>
<keyword evidence="2" id="KW-1185">Reference proteome</keyword>
<gene>
    <name evidence="1" type="ORF">QSV35_09415</name>
</gene>
<evidence type="ECO:0008006" key="3">
    <source>
        <dbReference type="Google" id="ProtNLM"/>
    </source>
</evidence>
<dbReference type="EMBL" id="JASXSZ010000003">
    <property type="protein sequence ID" value="MDL9979553.1"/>
    <property type="molecule type" value="Genomic_DNA"/>
</dbReference>
<proteinExistence type="predicted"/>
<dbReference type="RefSeq" id="WP_286288487.1">
    <property type="nucleotide sequence ID" value="NZ_JASXSZ010000003.1"/>
</dbReference>
<reference evidence="1 2" key="1">
    <citation type="submission" date="2023-06" db="EMBL/GenBank/DDBJ databases">
        <title>Microbacterium sp. nov., isolated from a waste landfill.</title>
        <authorList>
            <person name="Wen W."/>
        </authorList>
    </citation>
    <scope>NUCLEOTIDE SEQUENCE [LARGE SCALE GENOMIC DNA]</scope>
    <source>
        <strain evidence="1 2">ASV49</strain>
    </source>
</reference>
<sequence>MTTTIERPLLADESPAVSHLLGVQLIHVAQGRWRVVDATGRAIGHIASDEASAGTRYRAQRFHAATRMFRDVGRFWSADDAVTALRYSR</sequence>
<accession>A0ABT7MYM1</accession>
<evidence type="ECO:0000313" key="2">
    <source>
        <dbReference type="Proteomes" id="UP001235064"/>
    </source>
</evidence>
<protein>
    <recommendedName>
        <fullName evidence="3">DNA mismatch repair protein</fullName>
    </recommendedName>
</protein>
<name>A0ABT7MYM1_9MICO</name>
<organism evidence="1 2">
    <name type="scientific">Microbacterium candidum</name>
    <dbReference type="NCBI Taxonomy" id="3041922"/>
    <lineage>
        <taxon>Bacteria</taxon>
        <taxon>Bacillati</taxon>
        <taxon>Actinomycetota</taxon>
        <taxon>Actinomycetes</taxon>
        <taxon>Micrococcales</taxon>
        <taxon>Microbacteriaceae</taxon>
        <taxon>Microbacterium</taxon>
    </lineage>
</organism>
<dbReference type="Proteomes" id="UP001235064">
    <property type="component" value="Unassembled WGS sequence"/>
</dbReference>
<comment type="caution">
    <text evidence="1">The sequence shown here is derived from an EMBL/GenBank/DDBJ whole genome shotgun (WGS) entry which is preliminary data.</text>
</comment>